<evidence type="ECO:0000256" key="1">
    <source>
        <dbReference type="ARBA" id="ARBA00008520"/>
    </source>
</evidence>
<protein>
    <submittedName>
        <fullName evidence="4">Sugar ABC transporter substrate-binding protein</fullName>
    </submittedName>
</protein>
<evidence type="ECO:0000256" key="3">
    <source>
        <dbReference type="ARBA" id="ARBA00022729"/>
    </source>
</evidence>
<organism evidence="4 5">
    <name type="scientific">Streptococcus ruminantium</name>
    <dbReference type="NCBI Taxonomy" id="1917441"/>
    <lineage>
        <taxon>Bacteria</taxon>
        <taxon>Bacillati</taxon>
        <taxon>Bacillota</taxon>
        <taxon>Bacilli</taxon>
        <taxon>Lactobacillales</taxon>
        <taxon>Streptococcaceae</taxon>
        <taxon>Streptococcus</taxon>
    </lineage>
</organism>
<comment type="caution">
    <text evidence="4">The sequence shown here is derived from an EMBL/GenBank/DDBJ whole genome shotgun (WGS) entry which is preliminary data.</text>
</comment>
<keyword evidence="3" id="KW-0732">Signal</keyword>
<keyword evidence="5" id="KW-1185">Reference proteome</keyword>
<dbReference type="Proteomes" id="UP001228446">
    <property type="component" value="Unassembled WGS sequence"/>
</dbReference>
<gene>
    <name evidence="4" type="ORF">RFF62_02350</name>
</gene>
<dbReference type="InterPro" id="IPR006059">
    <property type="entry name" value="SBP"/>
</dbReference>
<proteinExistence type="inferred from homology"/>
<dbReference type="RefSeq" id="WP_308937687.1">
    <property type="nucleotide sequence ID" value="NZ_JAVIBP010000004.1"/>
</dbReference>
<name>A0ABU1B1B7_9STRE</name>
<evidence type="ECO:0000313" key="5">
    <source>
        <dbReference type="Proteomes" id="UP001228446"/>
    </source>
</evidence>
<evidence type="ECO:0000256" key="2">
    <source>
        <dbReference type="ARBA" id="ARBA00022448"/>
    </source>
</evidence>
<dbReference type="PANTHER" id="PTHR30061:SF50">
    <property type="entry name" value="MALTOSE_MALTODEXTRIN-BINDING PERIPLASMIC PROTEIN"/>
    <property type="match status" value="1"/>
</dbReference>
<dbReference type="Pfam" id="PF13416">
    <property type="entry name" value="SBP_bac_8"/>
    <property type="match status" value="1"/>
</dbReference>
<dbReference type="Gene3D" id="3.40.190.10">
    <property type="entry name" value="Periplasmic binding protein-like II"/>
    <property type="match status" value="2"/>
</dbReference>
<reference evidence="4 5" key="1">
    <citation type="submission" date="2023-08" db="EMBL/GenBank/DDBJ databases">
        <title>Streptococcus ruminantium-associated sheep mastitis outbreak detected in Italy is distinct from bovine isolates.</title>
        <authorList>
            <person name="Rosa M.N."/>
            <person name="Vezina B."/>
            <person name="Tola S."/>
        </authorList>
    </citation>
    <scope>NUCLEOTIDE SEQUENCE [LARGE SCALE GENOMIC DNA]</scope>
    <source>
        <strain evidence="4 5">OM6730</strain>
    </source>
</reference>
<sequence>MKFKTTNNLLAFALMTIFCLTGCGKSSEGEQVKHNENAIFTGKIENDVTIKVLENDTAISKGYFADLIKAFNEEYADKGIKAVDANTDQYVDLANDGPYGYGPDVLYQANDVIMKYADSKHIYPLPIDQLDAYKTTSPNAWSAFEIKKEGKTYTCGVPVNVQAPVLYYRKDLLPNDWRENWDDNKNQIPDMVETWSKLVDFSRQRHAVNPTQYGYMESLYDTYFSSGYLFSYGAYIFGQGNTDTKDIGFSKGEAEKGANIIQQLASVMNEESIDNTIKSSAYSKLGDGTYFATMSTPDVYSTFLDEIVKNYESQGKTKEEAQKLAKENLVVTSLPKLPKSGDLNDVDSELIDNKMMGGINGYAISAYTKAPNASLSFVNFATRYQMVMKRYEKLGIVPTQKDVVDKIGGISKVLHANLEKGNIITMPSISAVSQIWTPTQTYFSDITKDVFRPENEKKYKTLADLKSGLKDVDKQISDAIHTLE</sequence>
<dbReference type="EMBL" id="JAVIBX010000005">
    <property type="protein sequence ID" value="MDQ8832650.1"/>
    <property type="molecule type" value="Genomic_DNA"/>
</dbReference>
<accession>A0ABU1B1B7</accession>
<dbReference type="PANTHER" id="PTHR30061">
    <property type="entry name" value="MALTOSE-BINDING PERIPLASMIC PROTEIN"/>
    <property type="match status" value="1"/>
</dbReference>
<keyword evidence="2" id="KW-0813">Transport</keyword>
<comment type="similarity">
    <text evidence="1">Belongs to the bacterial solute-binding protein 1 family.</text>
</comment>
<evidence type="ECO:0000313" key="4">
    <source>
        <dbReference type="EMBL" id="MDQ8832650.1"/>
    </source>
</evidence>
<dbReference type="SUPFAM" id="SSF53850">
    <property type="entry name" value="Periplasmic binding protein-like II"/>
    <property type="match status" value="1"/>
</dbReference>